<dbReference type="GO" id="GO:0016020">
    <property type="term" value="C:membrane"/>
    <property type="evidence" value="ECO:0007669"/>
    <property type="project" value="GOC"/>
</dbReference>
<keyword evidence="1" id="KW-1133">Transmembrane helix</keyword>
<dbReference type="GO" id="GO:0046521">
    <property type="term" value="P:sphingoid catabolic process"/>
    <property type="evidence" value="ECO:0007669"/>
    <property type="project" value="TreeGrafter"/>
</dbReference>
<dbReference type="PANTHER" id="PTHR28026:SF9">
    <property type="entry name" value="2-HYDROXY-PALMITIC ACID DIOXYGENASE MPO1"/>
    <property type="match status" value="1"/>
</dbReference>
<dbReference type="PANTHER" id="PTHR28026">
    <property type="entry name" value="DUF962 DOMAIN PROTEIN (AFU_ORTHOLOGUE AFUA_8G05310)"/>
    <property type="match status" value="1"/>
</dbReference>
<dbReference type="AlphaFoldDB" id="A0A560I1F7"/>
<gene>
    <name evidence="2" type="ORF">FBZ92_118118</name>
</gene>
<reference evidence="2 3" key="1">
    <citation type="submission" date="2019-06" db="EMBL/GenBank/DDBJ databases">
        <title>Genomic Encyclopedia of Type Strains, Phase IV (KMG-V): Genome sequencing to study the core and pangenomes of soil and plant-associated prokaryotes.</title>
        <authorList>
            <person name="Whitman W."/>
        </authorList>
    </citation>
    <scope>NUCLEOTIDE SEQUENCE [LARGE SCALE GENOMIC DNA]</scope>
    <source>
        <strain evidence="2 3">BR 11140</strain>
    </source>
</reference>
<evidence type="ECO:0000256" key="1">
    <source>
        <dbReference type="SAM" id="Phobius"/>
    </source>
</evidence>
<feature type="transmembrane region" description="Helical" evidence="1">
    <location>
        <begin position="101"/>
        <end position="118"/>
    </location>
</feature>
<proteinExistence type="predicted"/>
<feature type="transmembrane region" description="Helical" evidence="1">
    <location>
        <begin position="158"/>
        <end position="179"/>
    </location>
</feature>
<evidence type="ECO:0000313" key="2">
    <source>
        <dbReference type="EMBL" id="TWB52752.1"/>
    </source>
</evidence>
<dbReference type="Pfam" id="PF06127">
    <property type="entry name" value="Mpo1-like"/>
    <property type="match status" value="1"/>
</dbReference>
<dbReference type="OrthoDB" id="5515308at2"/>
<dbReference type="Proteomes" id="UP000318050">
    <property type="component" value="Unassembled WGS sequence"/>
</dbReference>
<sequence length="195" mass="21050">MPRNEERKALWLAIDNVNNREGPVVDTLFERQMAMYTTYHRDSRNKATHAVGIPVIVFSVVLACSLVRLGEVAGLGTVTLGLALSAVVWALWIVLNRPVGLALGLLVVPSVLLSAWLVERLSVGAVQGLAGGLFVGGWVLQLLGHVYEGRKPALVDNLFQAIIGPMFVATEALVTLGWAPAGLHERIERQAALRS</sequence>
<name>A0A560I1F7_9PROT</name>
<organism evidence="2 3">
    <name type="scientific">Nitrospirillum amazonense</name>
    <dbReference type="NCBI Taxonomy" id="28077"/>
    <lineage>
        <taxon>Bacteria</taxon>
        <taxon>Pseudomonadati</taxon>
        <taxon>Pseudomonadota</taxon>
        <taxon>Alphaproteobacteria</taxon>
        <taxon>Rhodospirillales</taxon>
        <taxon>Azospirillaceae</taxon>
        <taxon>Nitrospirillum</taxon>
    </lineage>
</organism>
<feature type="transmembrane region" description="Helical" evidence="1">
    <location>
        <begin position="124"/>
        <end position="146"/>
    </location>
</feature>
<evidence type="ECO:0000313" key="3">
    <source>
        <dbReference type="Proteomes" id="UP000318050"/>
    </source>
</evidence>
<comment type="caution">
    <text evidence="2">The sequence shown here is derived from an EMBL/GenBank/DDBJ whole genome shotgun (WGS) entry which is preliminary data.</text>
</comment>
<accession>A0A560I1F7</accession>
<dbReference type="EMBL" id="VITT01000018">
    <property type="protein sequence ID" value="TWB52752.1"/>
    <property type="molecule type" value="Genomic_DNA"/>
</dbReference>
<keyword evidence="1" id="KW-0812">Transmembrane</keyword>
<feature type="transmembrane region" description="Helical" evidence="1">
    <location>
        <begin position="50"/>
        <end position="69"/>
    </location>
</feature>
<feature type="transmembrane region" description="Helical" evidence="1">
    <location>
        <begin position="75"/>
        <end position="94"/>
    </location>
</feature>
<dbReference type="InterPro" id="IPR009305">
    <property type="entry name" value="Mpo1-like"/>
</dbReference>
<keyword evidence="1" id="KW-0472">Membrane</keyword>
<protein>
    <submittedName>
        <fullName evidence="2">Membrane protein YGL010W</fullName>
    </submittedName>
</protein>